<dbReference type="PANTHER" id="PTHR33204:SF18">
    <property type="entry name" value="TRANSCRIPTIONAL REGULATORY PROTEIN"/>
    <property type="match status" value="1"/>
</dbReference>
<evidence type="ECO:0000256" key="1">
    <source>
        <dbReference type="ARBA" id="ARBA00023015"/>
    </source>
</evidence>
<dbReference type="RefSeq" id="WP_111346777.1">
    <property type="nucleotide sequence ID" value="NZ_QHHQ01000003.1"/>
</dbReference>
<evidence type="ECO:0000256" key="3">
    <source>
        <dbReference type="ARBA" id="ARBA00023163"/>
    </source>
</evidence>
<dbReference type="EMBL" id="QHHQ01000003">
    <property type="protein sequence ID" value="RAI00651.1"/>
    <property type="molecule type" value="Genomic_DNA"/>
</dbReference>
<comment type="caution">
    <text evidence="5">The sequence shown here is derived from an EMBL/GenBank/DDBJ whole genome shotgun (WGS) entry which is preliminary data.</text>
</comment>
<evidence type="ECO:0000313" key="6">
    <source>
        <dbReference type="Proteomes" id="UP000249590"/>
    </source>
</evidence>
<dbReference type="InterPro" id="IPR036388">
    <property type="entry name" value="WH-like_DNA-bd_sf"/>
</dbReference>
<dbReference type="InterPro" id="IPR036527">
    <property type="entry name" value="SCP2_sterol-bd_dom_sf"/>
</dbReference>
<dbReference type="AlphaFoldDB" id="A0A8B2NWC6"/>
<evidence type="ECO:0000313" key="5">
    <source>
        <dbReference type="EMBL" id="RAI00651.1"/>
    </source>
</evidence>
<sequence>MKSEKITNPDSDAIGWSYNDSCGAAHALDLVGERWALLVMREMMFGPKRFTDLKASLQGISANVLTQRLTKLEALGIVERVTLPPPAGRAYRLTPWGEEARPIFMVLGRWGARSPMHDRTQHLSAASMMLSFETMFSAESAEGVTLAVSIAIGAEEFRIRVAGGTLTVERGGRAPVDASIAAPSAPLIAAWVYGGVPLEALEPEGVRVDGDRDALATFRTLFVLPPTLGLETASDGGCE</sequence>
<dbReference type="InterPro" id="IPR036390">
    <property type="entry name" value="WH_DNA-bd_sf"/>
</dbReference>
<accession>A0A8B2NWC6</accession>
<dbReference type="OrthoDB" id="9782219at2"/>
<reference evidence="5 6" key="1">
    <citation type="submission" date="2018-05" db="EMBL/GenBank/DDBJ databases">
        <title>Acuticoccus sediminis sp. nov., isolated from deep-sea sediment of Indian Ocean.</title>
        <authorList>
            <person name="Liu X."/>
            <person name="Lai Q."/>
            <person name="Du Y."/>
            <person name="Sun F."/>
            <person name="Zhang X."/>
            <person name="Wang S."/>
            <person name="Shao Z."/>
        </authorList>
    </citation>
    <scope>NUCLEOTIDE SEQUENCE [LARGE SCALE GENOMIC DNA]</scope>
    <source>
        <strain evidence="5 6">PTG4-2</strain>
    </source>
</reference>
<keyword evidence="3" id="KW-0804">Transcription</keyword>
<dbReference type="Pfam" id="PF01638">
    <property type="entry name" value="HxlR"/>
    <property type="match status" value="1"/>
</dbReference>
<keyword evidence="2" id="KW-0238">DNA-binding</keyword>
<organism evidence="5 6">
    <name type="scientific">Acuticoccus sediminis</name>
    <dbReference type="NCBI Taxonomy" id="2184697"/>
    <lineage>
        <taxon>Bacteria</taxon>
        <taxon>Pseudomonadati</taxon>
        <taxon>Pseudomonadota</taxon>
        <taxon>Alphaproteobacteria</taxon>
        <taxon>Hyphomicrobiales</taxon>
        <taxon>Amorphaceae</taxon>
        <taxon>Acuticoccus</taxon>
    </lineage>
</organism>
<dbReference type="PROSITE" id="PS51118">
    <property type="entry name" value="HTH_HXLR"/>
    <property type="match status" value="1"/>
</dbReference>
<keyword evidence="6" id="KW-1185">Reference proteome</keyword>
<gene>
    <name evidence="5" type="ORF">DLJ53_15450</name>
</gene>
<dbReference type="PANTHER" id="PTHR33204">
    <property type="entry name" value="TRANSCRIPTIONAL REGULATOR, MARR FAMILY"/>
    <property type="match status" value="1"/>
</dbReference>
<dbReference type="Gene3D" id="3.30.1050.10">
    <property type="entry name" value="SCP2 sterol-binding domain"/>
    <property type="match status" value="1"/>
</dbReference>
<proteinExistence type="predicted"/>
<feature type="domain" description="HTH hxlR-type" evidence="4">
    <location>
        <begin position="22"/>
        <end position="119"/>
    </location>
</feature>
<dbReference type="InterPro" id="IPR002577">
    <property type="entry name" value="HTH_HxlR"/>
</dbReference>
<name>A0A8B2NWC6_9HYPH</name>
<evidence type="ECO:0000256" key="2">
    <source>
        <dbReference type="ARBA" id="ARBA00023125"/>
    </source>
</evidence>
<dbReference type="SUPFAM" id="SSF46785">
    <property type="entry name" value="Winged helix' DNA-binding domain"/>
    <property type="match status" value="1"/>
</dbReference>
<evidence type="ECO:0000259" key="4">
    <source>
        <dbReference type="PROSITE" id="PS51118"/>
    </source>
</evidence>
<keyword evidence="1" id="KW-0805">Transcription regulation</keyword>
<dbReference type="GO" id="GO:0003677">
    <property type="term" value="F:DNA binding"/>
    <property type="evidence" value="ECO:0007669"/>
    <property type="project" value="UniProtKB-KW"/>
</dbReference>
<dbReference type="Gene3D" id="1.10.10.10">
    <property type="entry name" value="Winged helix-like DNA-binding domain superfamily/Winged helix DNA-binding domain"/>
    <property type="match status" value="1"/>
</dbReference>
<dbReference type="Proteomes" id="UP000249590">
    <property type="component" value="Unassembled WGS sequence"/>
</dbReference>
<protein>
    <submittedName>
        <fullName evidence="5">Transcriptional regulator</fullName>
    </submittedName>
</protein>